<name>A0A8S9URT2_PHYIN</name>
<sequence length="66" mass="7189">MDNTKDMTADWDVDLEDELDTSMTDASGDGATSEGEASVHIYLCQKQRPPVVDACMATSQSKILLH</sequence>
<evidence type="ECO:0000313" key="1">
    <source>
        <dbReference type="EMBL" id="KAF4135386.1"/>
    </source>
</evidence>
<comment type="caution">
    <text evidence="2">The sequence shown here is derived from an EMBL/GenBank/DDBJ whole genome shotgun (WGS) entry which is preliminary data.</text>
</comment>
<dbReference type="AlphaFoldDB" id="A0A8S9URT2"/>
<reference evidence="2" key="1">
    <citation type="submission" date="2020-03" db="EMBL/GenBank/DDBJ databases">
        <title>Hybrid Assembly of Korean Phytophthora infestans isolates.</title>
        <authorList>
            <person name="Prokchorchik M."/>
            <person name="Lee Y."/>
            <person name="Seo J."/>
            <person name="Cho J.-H."/>
            <person name="Park Y.-E."/>
            <person name="Jang D.-C."/>
            <person name="Im J.-S."/>
            <person name="Choi J.-G."/>
            <person name="Park H.-J."/>
            <person name="Lee G.-B."/>
            <person name="Lee Y.-G."/>
            <person name="Hong S.-Y."/>
            <person name="Cho K."/>
            <person name="Sohn K.H."/>
        </authorList>
    </citation>
    <scope>NUCLEOTIDE SEQUENCE</scope>
    <source>
        <strain evidence="2">KR_2_A2</strain>
    </source>
</reference>
<dbReference type="EMBL" id="JAACNO010001001">
    <property type="protein sequence ID" value="KAF4143656.1"/>
    <property type="molecule type" value="Genomic_DNA"/>
</dbReference>
<dbReference type="EMBL" id="JAACNO010002167">
    <property type="protein sequence ID" value="KAF4135386.1"/>
    <property type="molecule type" value="Genomic_DNA"/>
</dbReference>
<organism evidence="2 3">
    <name type="scientific">Phytophthora infestans</name>
    <name type="common">Potato late blight agent</name>
    <name type="synonym">Botrytis infestans</name>
    <dbReference type="NCBI Taxonomy" id="4787"/>
    <lineage>
        <taxon>Eukaryota</taxon>
        <taxon>Sar</taxon>
        <taxon>Stramenopiles</taxon>
        <taxon>Oomycota</taxon>
        <taxon>Peronosporomycetes</taxon>
        <taxon>Peronosporales</taxon>
        <taxon>Peronosporaceae</taxon>
        <taxon>Phytophthora</taxon>
    </lineage>
</organism>
<gene>
    <name evidence="2" type="ORF">GN958_ATG07176</name>
    <name evidence="1" type="ORF">GN958_ATG15451</name>
</gene>
<dbReference type="Proteomes" id="UP000704712">
    <property type="component" value="Unassembled WGS sequence"/>
</dbReference>
<evidence type="ECO:0000313" key="3">
    <source>
        <dbReference type="Proteomes" id="UP000704712"/>
    </source>
</evidence>
<protein>
    <submittedName>
        <fullName evidence="2">Uncharacterized protein</fullName>
    </submittedName>
</protein>
<proteinExistence type="predicted"/>
<evidence type="ECO:0000313" key="2">
    <source>
        <dbReference type="EMBL" id="KAF4143656.1"/>
    </source>
</evidence>
<accession>A0A8S9URT2</accession>